<dbReference type="CDD" id="cd06171">
    <property type="entry name" value="Sigma70_r4"/>
    <property type="match status" value="1"/>
</dbReference>
<evidence type="ECO:0000256" key="5">
    <source>
        <dbReference type="ARBA" id="ARBA00023163"/>
    </source>
</evidence>
<dbReference type="InterPro" id="IPR036388">
    <property type="entry name" value="WH-like_DNA-bd_sf"/>
</dbReference>
<dbReference type="InterPro" id="IPR039425">
    <property type="entry name" value="RNA_pol_sigma-70-like"/>
</dbReference>
<proteinExistence type="inferred from homology"/>
<dbReference type="PANTHER" id="PTHR43133">
    <property type="entry name" value="RNA POLYMERASE ECF-TYPE SIGMA FACTO"/>
    <property type="match status" value="1"/>
</dbReference>
<dbReference type="InterPro" id="IPR013249">
    <property type="entry name" value="RNA_pol_sigma70_r4_t2"/>
</dbReference>
<dbReference type="InterPro" id="IPR007627">
    <property type="entry name" value="RNA_pol_sigma70_r2"/>
</dbReference>
<accession>A0A518BIX0</accession>
<dbReference type="Pfam" id="PF08281">
    <property type="entry name" value="Sigma70_r4_2"/>
    <property type="match status" value="1"/>
</dbReference>
<keyword evidence="4" id="KW-0238">DNA-binding</keyword>
<dbReference type="GO" id="GO:0016987">
    <property type="term" value="F:sigma factor activity"/>
    <property type="evidence" value="ECO:0007669"/>
    <property type="project" value="UniProtKB-KW"/>
</dbReference>
<dbReference type="Gene3D" id="1.10.1740.10">
    <property type="match status" value="1"/>
</dbReference>
<feature type="domain" description="RNA polymerase sigma-70 region 2" evidence="6">
    <location>
        <begin position="24"/>
        <end position="90"/>
    </location>
</feature>
<keyword evidence="5" id="KW-0804">Transcription</keyword>
<dbReference type="SUPFAM" id="SSF88659">
    <property type="entry name" value="Sigma3 and sigma4 domains of RNA polymerase sigma factors"/>
    <property type="match status" value="1"/>
</dbReference>
<dbReference type="InterPro" id="IPR013324">
    <property type="entry name" value="RNA_pol_sigma_r3/r4-like"/>
</dbReference>
<dbReference type="Pfam" id="PF04542">
    <property type="entry name" value="Sigma70_r2"/>
    <property type="match status" value="1"/>
</dbReference>
<dbReference type="InterPro" id="IPR013325">
    <property type="entry name" value="RNA_pol_sigma_r2"/>
</dbReference>
<evidence type="ECO:0000259" key="7">
    <source>
        <dbReference type="Pfam" id="PF08281"/>
    </source>
</evidence>
<dbReference type="SUPFAM" id="SSF88946">
    <property type="entry name" value="Sigma2 domain of RNA polymerase sigma factors"/>
    <property type="match status" value="1"/>
</dbReference>
<evidence type="ECO:0000259" key="6">
    <source>
        <dbReference type="Pfam" id="PF04542"/>
    </source>
</evidence>
<protein>
    <submittedName>
        <fullName evidence="8">ECF RNA polymerase sigma factor SigW</fullName>
    </submittedName>
</protein>
<reference evidence="8 9" key="1">
    <citation type="submission" date="2019-02" db="EMBL/GenBank/DDBJ databases">
        <title>Deep-cultivation of Planctomycetes and their phenomic and genomic characterization uncovers novel biology.</title>
        <authorList>
            <person name="Wiegand S."/>
            <person name="Jogler M."/>
            <person name="Boedeker C."/>
            <person name="Pinto D."/>
            <person name="Vollmers J."/>
            <person name="Rivas-Marin E."/>
            <person name="Kohn T."/>
            <person name="Peeters S.H."/>
            <person name="Heuer A."/>
            <person name="Rast P."/>
            <person name="Oberbeckmann S."/>
            <person name="Bunk B."/>
            <person name="Jeske O."/>
            <person name="Meyerdierks A."/>
            <person name="Storesund J.E."/>
            <person name="Kallscheuer N."/>
            <person name="Luecker S."/>
            <person name="Lage O.M."/>
            <person name="Pohl T."/>
            <person name="Merkel B.J."/>
            <person name="Hornburger P."/>
            <person name="Mueller R.-W."/>
            <person name="Bruemmer F."/>
            <person name="Labrenz M."/>
            <person name="Spormann A.M."/>
            <person name="Op den Camp H."/>
            <person name="Overmann J."/>
            <person name="Amann R."/>
            <person name="Jetten M.S.M."/>
            <person name="Mascher T."/>
            <person name="Medema M.H."/>
            <person name="Devos D.P."/>
            <person name="Kaster A.-K."/>
            <person name="Ovreas L."/>
            <person name="Rohde M."/>
            <person name="Galperin M.Y."/>
            <person name="Jogler C."/>
        </authorList>
    </citation>
    <scope>NUCLEOTIDE SEQUENCE [LARGE SCALE GENOMIC DNA]</scope>
    <source>
        <strain evidence="8 9">Pla133</strain>
    </source>
</reference>
<dbReference type="PANTHER" id="PTHR43133:SF8">
    <property type="entry name" value="RNA POLYMERASE SIGMA FACTOR HI_1459-RELATED"/>
    <property type="match status" value="1"/>
</dbReference>
<dbReference type="KEGG" id="pbap:Pla133_20050"/>
<evidence type="ECO:0000256" key="4">
    <source>
        <dbReference type="ARBA" id="ARBA00023125"/>
    </source>
</evidence>
<keyword evidence="3" id="KW-0731">Sigma factor</keyword>
<feature type="domain" description="RNA polymerase sigma factor 70 region 4 type 2" evidence="7">
    <location>
        <begin position="123"/>
        <end position="174"/>
    </location>
</feature>
<keyword evidence="2" id="KW-0805">Transcription regulation</keyword>
<dbReference type="GO" id="GO:0006352">
    <property type="term" value="P:DNA-templated transcription initiation"/>
    <property type="evidence" value="ECO:0007669"/>
    <property type="project" value="InterPro"/>
</dbReference>
<evidence type="ECO:0000313" key="9">
    <source>
        <dbReference type="Proteomes" id="UP000316921"/>
    </source>
</evidence>
<gene>
    <name evidence="8" type="primary">sigW_11</name>
    <name evidence="8" type="ORF">Pla133_20050</name>
</gene>
<dbReference type="EMBL" id="CP036287">
    <property type="protein sequence ID" value="QDU66929.1"/>
    <property type="molecule type" value="Genomic_DNA"/>
</dbReference>
<dbReference type="RefSeq" id="WP_419192308.1">
    <property type="nucleotide sequence ID" value="NZ_CP036287.1"/>
</dbReference>
<evidence type="ECO:0000256" key="1">
    <source>
        <dbReference type="ARBA" id="ARBA00010641"/>
    </source>
</evidence>
<dbReference type="AlphaFoldDB" id="A0A518BIX0"/>
<sequence>MDPTDSDLVRATLRGDSRAFEALLGRHGRVVWASVRRLCADPEEARELYQDAVVKAYENLGELREVERLRSWWLSIAMNLSRERLRRGGRRARLEGDGELLDQVADGAEPTEAALERREEAGRLRAALEQLPERQREVCDLRLAQGLSHAEIGAVLGITTEASRANYYQAVRRLRERLSDA</sequence>
<evidence type="ECO:0000313" key="8">
    <source>
        <dbReference type="EMBL" id="QDU66929.1"/>
    </source>
</evidence>
<evidence type="ECO:0000256" key="3">
    <source>
        <dbReference type="ARBA" id="ARBA00023082"/>
    </source>
</evidence>
<comment type="similarity">
    <text evidence="1">Belongs to the sigma-70 factor family. ECF subfamily.</text>
</comment>
<dbReference type="NCBIfam" id="TIGR02937">
    <property type="entry name" value="sigma70-ECF"/>
    <property type="match status" value="1"/>
</dbReference>
<keyword evidence="9" id="KW-1185">Reference proteome</keyword>
<organism evidence="8 9">
    <name type="scientific">Engelhardtia mirabilis</name>
    <dbReference type="NCBI Taxonomy" id="2528011"/>
    <lineage>
        <taxon>Bacteria</taxon>
        <taxon>Pseudomonadati</taxon>
        <taxon>Planctomycetota</taxon>
        <taxon>Planctomycetia</taxon>
        <taxon>Planctomycetia incertae sedis</taxon>
        <taxon>Engelhardtia</taxon>
    </lineage>
</organism>
<dbReference type="GO" id="GO:0003677">
    <property type="term" value="F:DNA binding"/>
    <property type="evidence" value="ECO:0007669"/>
    <property type="project" value="UniProtKB-KW"/>
</dbReference>
<name>A0A518BIX0_9BACT</name>
<dbReference type="InterPro" id="IPR014284">
    <property type="entry name" value="RNA_pol_sigma-70_dom"/>
</dbReference>
<dbReference type="Gene3D" id="1.10.10.10">
    <property type="entry name" value="Winged helix-like DNA-binding domain superfamily/Winged helix DNA-binding domain"/>
    <property type="match status" value="1"/>
</dbReference>
<evidence type="ECO:0000256" key="2">
    <source>
        <dbReference type="ARBA" id="ARBA00023015"/>
    </source>
</evidence>
<dbReference type="Proteomes" id="UP000316921">
    <property type="component" value="Chromosome"/>
</dbReference>